<sequence>MDKKHHTKPSQPASFEPTEKAYKELEESFKKARTKASRKGSKPSRLDFVEIIDKK</sequence>
<dbReference type="EMBL" id="FLOB01000001">
    <property type="protein sequence ID" value="SBS26132.1"/>
    <property type="molecule type" value="Genomic_DNA"/>
</dbReference>
<dbReference type="STRING" id="1792290.MSP8886_00508"/>
<evidence type="ECO:0000313" key="2">
    <source>
        <dbReference type="Proteomes" id="UP000092544"/>
    </source>
</evidence>
<dbReference type="Proteomes" id="UP000092544">
    <property type="component" value="Unassembled WGS sequence"/>
</dbReference>
<reference evidence="1 2" key="1">
    <citation type="submission" date="2016-06" db="EMBL/GenBank/DDBJ databases">
        <authorList>
            <person name="Kjaerup R.B."/>
            <person name="Dalgaard T.S."/>
            <person name="Juul-Madsen H.R."/>
        </authorList>
    </citation>
    <scope>NUCLEOTIDE SEQUENCE [LARGE SCALE GENOMIC DNA]</scope>
    <source>
        <strain evidence="1 2">CECT 8886</strain>
    </source>
</reference>
<dbReference type="AlphaFoldDB" id="A0A1A8T3W3"/>
<name>A0A1A8T3W3_9GAMM</name>
<dbReference type="RefSeq" id="WP_175365247.1">
    <property type="nucleotide sequence ID" value="NZ_FLOB01000001.1"/>
</dbReference>
<proteinExistence type="predicted"/>
<keyword evidence="2" id="KW-1185">Reference proteome</keyword>
<gene>
    <name evidence="1" type="ORF">MSP8886_00508</name>
</gene>
<accession>A0A1A8T3W3</accession>
<protein>
    <submittedName>
        <fullName evidence="1">Uncharacterized protein</fullName>
    </submittedName>
</protein>
<organism evidence="1 2">
    <name type="scientific">Marinomonas spartinae</name>
    <dbReference type="NCBI Taxonomy" id="1792290"/>
    <lineage>
        <taxon>Bacteria</taxon>
        <taxon>Pseudomonadati</taxon>
        <taxon>Pseudomonadota</taxon>
        <taxon>Gammaproteobacteria</taxon>
        <taxon>Oceanospirillales</taxon>
        <taxon>Oceanospirillaceae</taxon>
        <taxon>Marinomonas</taxon>
    </lineage>
</organism>
<evidence type="ECO:0000313" key="1">
    <source>
        <dbReference type="EMBL" id="SBS26132.1"/>
    </source>
</evidence>